<dbReference type="InterPro" id="IPR001245">
    <property type="entry name" value="Ser-Thr/Tyr_kinase_cat_dom"/>
</dbReference>
<protein>
    <recommendedName>
        <fullName evidence="6">Protein kinase domain-containing protein</fullName>
    </recommendedName>
</protein>
<dbReference type="EMBL" id="QGKV02001556">
    <property type="protein sequence ID" value="KAF3516583.1"/>
    <property type="molecule type" value="Genomic_DNA"/>
</dbReference>
<dbReference type="Pfam" id="PF07714">
    <property type="entry name" value="PK_Tyr_Ser-Thr"/>
    <property type="match status" value="1"/>
</dbReference>
<evidence type="ECO:0000256" key="2">
    <source>
        <dbReference type="ARBA" id="ARBA00022679"/>
    </source>
</evidence>
<keyword evidence="5" id="KW-0067">ATP-binding</keyword>
<evidence type="ECO:0000256" key="4">
    <source>
        <dbReference type="ARBA" id="ARBA00022777"/>
    </source>
</evidence>
<dbReference type="InterPro" id="IPR011009">
    <property type="entry name" value="Kinase-like_dom_sf"/>
</dbReference>
<proteinExistence type="predicted"/>
<dbReference type="InterPro" id="IPR052101">
    <property type="entry name" value="Plant_StressResp_Kinase"/>
</dbReference>
<dbReference type="PROSITE" id="PS50011">
    <property type="entry name" value="PROTEIN_KINASE_DOM"/>
    <property type="match status" value="1"/>
</dbReference>
<keyword evidence="4" id="KW-0418">Kinase</keyword>
<dbReference type="PANTHER" id="PTHR47983">
    <property type="entry name" value="PTO-INTERACTING PROTEIN 1-LIKE"/>
    <property type="match status" value="1"/>
</dbReference>
<feature type="domain" description="Protein kinase" evidence="6">
    <location>
        <begin position="122"/>
        <end position="287"/>
    </location>
</feature>
<dbReference type="InterPro" id="IPR000719">
    <property type="entry name" value="Prot_kinase_dom"/>
</dbReference>
<keyword evidence="3" id="KW-0547">Nucleotide-binding</keyword>
<evidence type="ECO:0000259" key="6">
    <source>
        <dbReference type="PROSITE" id="PS50011"/>
    </source>
</evidence>
<evidence type="ECO:0000313" key="7">
    <source>
        <dbReference type="EMBL" id="KAF3516583.1"/>
    </source>
</evidence>
<reference evidence="7 8" key="1">
    <citation type="journal article" date="2020" name="BMC Genomics">
        <title>Intraspecific diversification of the crop wild relative Brassica cretica Lam. using demographic model selection.</title>
        <authorList>
            <person name="Kioukis A."/>
            <person name="Michalopoulou V.A."/>
            <person name="Briers L."/>
            <person name="Pirintsos S."/>
            <person name="Studholme D.J."/>
            <person name="Pavlidis P."/>
            <person name="Sarris P.F."/>
        </authorList>
    </citation>
    <scope>NUCLEOTIDE SEQUENCE [LARGE SCALE GENOMIC DNA]</scope>
    <source>
        <strain evidence="8">cv. PFS-1207/04</strain>
    </source>
</reference>
<evidence type="ECO:0000256" key="5">
    <source>
        <dbReference type="ARBA" id="ARBA00022840"/>
    </source>
</evidence>
<evidence type="ECO:0000256" key="1">
    <source>
        <dbReference type="ARBA" id="ARBA00022553"/>
    </source>
</evidence>
<evidence type="ECO:0000256" key="3">
    <source>
        <dbReference type="ARBA" id="ARBA00022741"/>
    </source>
</evidence>
<evidence type="ECO:0000313" key="8">
    <source>
        <dbReference type="Proteomes" id="UP000266723"/>
    </source>
</evidence>
<keyword evidence="1" id="KW-0597">Phosphoprotein</keyword>
<comment type="caution">
    <text evidence="7">The sequence shown here is derived from an EMBL/GenBank/DDBJ whole genome shotgun (WGS) entry which is preliminary data.</text>
</comment>
<keyword evidence="8" id="KW-1185">Reference proteome</keyword>
<dbReference type="PANTHER" id="PTHR47983:SF4">
    <property type="entry name" value="PTI1-LIKE TYROSINE-PROTEIN KINASE 3"/>
    <property type="match status" value="1"/>
</dbReference>
<name>A0ABQ7ARE3_BRACR</name>
<keyword evidence="2" id="KW-0808">Transferase</keyword>
<gene>
    <name evidence="7" type="ORF">DY000_02059492</name>
</gene>
<sequence length="287" mass="32064">MDGNSWSLSAARRKRKEIEKGLSAGSLKDKQSADVEENGWAFITLVKGGLSVELYSLGSTTGSVRREKVYGTDTIFYTSKALSFGAVSSFEHRDGETIEMAEFRREEALQRLGEIDDTVANHEEQFEIIRGGYDRVVKSNSVMERRLDELDIRFQSVGGPYYATLKDGKAVAVKKLDNAAEPESNIEFLTQVSRVSKLHHENFVQLFGYCVEGNLRILAYEFATMGSLHDILHGRKGVQGAQPGPTLDWIQRVRIVVDAARGLEYLHEKVQPVVIHRDILIRSGGVT</sequence>
<dbReference type="SUPFAM" id="SSF56112">
    <property type="entry name" value="Protein kinase-like (PK-like)"/>
    <property type="match status" value="1"/>
</dbReference>
<organism evidence="7 8">
    <name type="scientific">Brassica cretica</name>
    <name type="common">Mustard</name>
    <dbReference type="NCBI Taxonomy" id="69181"/>
    <lineage>
        <taxon>Eukaryota</taxon>
        <taxon>Viridiplantae</taxon>
        <taxon>Streptophyta</taxon>
        <taxon>Embryophyta</taxon>
        <taxon>Tracheophyta</taxon>
        <taxon>Spermatophyta</taxon>
        <taxon>Magnoliopsida</taxon>
        <taxon>eudicotyledons</taxon>
        <taxon>Gunneridae</taxon>
        <taxon>Pentapetalae</taxon>
        <taxon>rosids</taxon>
        <taxon>malvids</taxon>
        <taxon>Brassicales</taxon>
        <taxon>Brassicaceae</taxon>
        <taxon>Brassiceae</taxon>
        <taxon>Brassica</taxon>
    </lineage>
</organism>
<dbReference type="Gene3D" id="1.10.510.10">
    <property type="entry name" value="Transferase(Phosphotransferase) domain 1"/>
    <property type="match status" value="1"/>
</dbReference>
<dbReference type="Proteomes" id="UP000266723">
    <property type="component" value="Unassembled WGS sequence"/>
</dbReference>
<accession>A0ABQ7ARE3</accession>